<dbReference type="OrthoDB" id="305360at2"/>
<dbReference type="EMBL" id="CZBU01000002">
    <property type="protein sequence ID" value="CUQ76665.1"/>
    <property type="molecule type" value="Genomic_DNA"/>
</dbReference>
<dbReference type="GO" id="GO:0005886">
    <property type="term" value="C:plasma membrane"/>
    <property type="evidence" value="ECO:0007669"/>
    <property type="project" value="UniProtKB-SubCell"/>
</dbReference>
<feature type="transmembrane region" description="Helical" evidence="6">
    <location>
        <begin position="381"/>
        <end position="404"/>
    </location>
</feature>
<feature type="transmembrane region" description="Helical" evidence="6">
    <location>
        <begin position="86"/>
        <end position="109"/>
    </location>
</feature>
<dbReference type="GO" id="GO:0042910">
    <property type="term" value="F:xenobiotic transmembrane transporter activity"/>
    <property type="evidence" value="ECO:0007669"/>
    <property type="project" value="InterPro"/>
</dbReference>
<organism evidence="7 8">
    <name type="scientific">Lachnospira eligens</name>
    <dbReference type="NCBI Taxonomy" id="39485"/>
    <lineage>
        <taxon>Bacteria</taxon>
        <taxon>Bacillati</taxon>
        <taxon>Bacillota</taxon>
        <taxon>Clostridia</taxon>
        <taxon>Lachnospirales</taxon>
        <taxon>Lachnospiraceae</taxon>
        <taxon>Lachnospira</taxon>
    </lineage>
</organism>
<evidence type="ECO:0000256" key="5">
    <source>
        <dbReference type="ARBA" id="ARBA00023136"/>
    </source>
</evidence>
<evidence type="ECO:0000313" key="8">
    <source>
        <dbReference type="Proteomes" id="UP000095621"/>
    </source>
</evidence>
<feature type="transmembrane region" description="Helical" evidence="6">
    <location>
        <begin position="261"/>
        <end position="283"/>
    </location>
</feature>
<feature type="transmembrane region" description="Helical" evidence="6">
    <location>
        <begin position="229"/>
        <end position="255"/>
    </location>
</feature>
<evidence type="ECO:0000256" key="3">
    <source>
        <dbReference type="ARBA" id="ARBA00022692"/>
    </source>
</evidence>
<protein>
    <submittedName>
        <fullName evidence="7">Multidrug export protein mepA</fullName>
    </submittedName>
</protein>
<feature type="transmembrane region" description="Helical" evidence="6">
    <location>
        <begin position="410"/>
        <end position="429"/>
    </location>
</feature>
<evidence type="ECO:0000256" key="4">
    <source>
        <dbReference type="ARBA" id="ARBA00022989"/>
    </source>
</evidence>
<gene>
    <name evidence="7" type="primary">mepA_10</name>
    <name evidence="7" type="ORF">ERS852490_01187</name>
</gene>
<name>A0A174YNI2_9FIRM</name>
<dbReference type="RefSeq" id="WP_055215300.1">
    <property type="nucleotide sequence ID" value="NZ_CZBU01000002.1"/>
</dbReference>
<sequence length="431" mass="46171">MSKEENRKNFSKYVSQNILGMIGFSCYVLADSYFISIAKGADGLTALNLVMPLYSIIFSIGEMIGVGSAIRYAISKIKKDADADDYFWNALIWCILSSMLFVFAGIFFSADIMRVLGADEHIVAVGNNYTKIFMCFAPMFMCNYVTNAFVRNDGAPGIAMSATLFSSLFNIVFDYILMFPMNLGMEGAALATALSPIIGMGICSIHFFSKKSSVRLVVCKPSVRKLVAGSQLGVSAFVGEMSSAVITLAFNFVILKLAGNVGVAAYGVVANIAIVTTAVFNGVAQGSQPLISSCFGRGDKDGCTQLKRMGYTTAFVLAAVMYSILFIFAGQFVAVFNSEGSEMLRLYATEGVKLYFIGIFFAGINIVGGGAFSATEDAFKAAVVSVARGFVLILGAVFVMSALFGMTGVWLAYAVAEGITTFIMLVMVLRV</sequence>
<proteinExistence type="predicted"/>
<feature type="transmembrane region" description="Helical" evidence="6">
    <location>
        <begin position="314"/>
        <end position="334"/>
    </location>
</feature>
<keyword evidence="4 6" id="KW-1133">Transmembrane helix</keyword>
<feature type="transmembrane region" description="Helical" evidence="6">
    <location>
        <begin position="129"/>
        <end position="150"/>
    </location>
</feature>
<keyword evidence="2" id="KW-1003">Cell membrane</keyword>
<evidence type="ECO:0000256" key="1">
    <source>
        <dbReference type="ARBA" id="ARBA00004651"/>
    </source>
</evidence>
<dbReference type="InterPro" id="IPR051327">
    <property type="entry name" value="MATE_MepA_subfamily"/>
</dbReference>
<dbReference type="Proteomes" id="UP000095621">
    <property type="component" value="Unassembled WGS sequence"/>
</dbReference>
<dbReference type="Pfam" id="PF01554">
    <property type="entry name" value="MatE"/>
    <property type="match status" value="2"/>
</dbReference>
<dbReference type="PROSITE" id="PS51257">
    <property type="entry name" value="PROKAR_LIPOPROTEIN"/>
    <property type="match status" value="1"/>
</dbReference>
<evidence type="ECO:0000313" key="7">
    <source>
        <dbReference type="EMBL" id="CUQ76665.1"/>
    </source>
</evidence>
<reference evidence="7 8" key="1">
    <citation type="submission" date="2015-09" db="EMBL/GenBank/DDBJ databases">
        <authorList>
            <consortium name="Pathogen Informatics"/>
        </authorList>
    </citation>
    <scope>NUCLEOTIDE SEQUENCE [LARGE SCALE GENOMIC DNA]</scope>
    <source>
        <strain evidence="7 8">2789STDY5834875</strain>
    </source>
</reference>
<keyword evidence="3 6" id="KW-0812">Transmembrane</keyword>
<evidence type="ECO:0000256" key="6">
    <source>
        <dbReference type="SAM" id="Phobius"/>
    </source>
</evidence>
<feature type="transmembrane region" description="Helical" evidence="6">
    <location>
        <begin position="53"/>
        <end position="74"/>
    </location>
</feature>
<dbReference type="PANTHER" id="PTHR43823:SF3">
    <property type="entry name" value="MULTIDRUG EXPORT PROTEIN MEPA"/>
    <property type="match status" value="1"/>
</dbReference>
<feature type="transmembrane region" description="Helical" evidence="6">
    <location>
        <begin position="187"/>
        <end position="208"/>
    </location>
</feature>
<feature type="transmembrane region" description="Helical" evidence="6">
    <location>
        <begin position="162"/>
        <end position="181"/>
    </location>
</feature>
<dbReference type="AlphaFoldDB" id="A0A174YNI2"/>
<evidence type="ECO:0000256" key="2">
    <source>
        <dbReference type="ARBA" id="ARBA00022475"/>
    </source>
</evidence>
<dbReference type="GO" id="GO:0015297">
    <property type="term" value="F:antiporter activity"/>
    <property type="evidence" value="ECO:0007669"/>
    <property type="project" value="InterPro"/>
</dbReference>
<keyword evidence="5 6" id="KW-0472">Membrane</keyword>
<comment type="subcellular location">
    <subcellularLocation>
        <location evidence="1">Cell membrane</location>
        <topology evidence="1">Multi-pass membrane protein</topology>
    </subcellularLocation>
</comment>
<dbReference type="InterPro" id="IPR002528">
    <property type="entry name" value="MATE_fam"/>
</dbReference>
<feature type="transmembrane region" description="Helical" evidence="6">
    <location>
        <begin position="354"/>
        <end position="374"/>
    </location>
</feature>
<feature type="transmembrane region" description="Helical" evidence="6">
    <location>
        <begin position="21"/>
        <end position="41"/>
    </location>
</feature>
<accession>A0A174YNI2</accession>
<dbReference type="PANTHER" id="PTHR43823">
    <property type="entry name" value="SPORULATION PROTEIN YKVU"/>
    <property type="match status" value="1"/>
</dbReference>